<dbReference type="EMBL" id="JTCM02000162">
    <property type="protein sequence ID" value="NEU77195.1"/>
    <property type="molecule type" value="Genomic_DNA"/>
</dbReference>
<feature type="domain" description="Fe2OG dioxygenase" evidence="1">
    <location>
        <begin position="75"/>
        <end position="154"/>
    </location>
</feature>
<proteinExistence type="predicted"/>
<dbReference type="RefSeq" id="WP_163519416.1">
    <property type="nucleotide sequence ID" value="NZ_JTCM02000162.1"/>
</dbReference>
<evidence type="ECO:0000259" key="1">
    <source>
        <dbReference type="PROSITE" id="PS51471"/>
    </source>
</evidence>
<dbReference type="PROSITE" id="PS51471">
    <property type="entry name" value="FE2OG_OXY"/>
    <property type="match status" value="1"/>
</dbReference>
<comment type="caution">
    <text evidence="2">The sequence shown here is derived from an EMBL/GenBank/DDBJ whole genome shotgun (WGS) entry which is preliminary data.</text>
</comment>
<sequence length="160" mass="18757">MSLIQKIGYIRRDLNILHSWCKCQSGMGQMHNSRYAFNRTHKWFKHSVILSPNPTITQGYWDERVFRLGNRIYPEWDCALLCHYGLGGHMKPHTDHVVFHFFTVLVNIGYCTFRIGNEEHLLDDGQVISFNSNIPHELLPVSSERASLTFRRIHSIYIPN</sequence>
<dbReference type="Proteomes" id="UP000031549">
    <property type="component" value="Unassembled WGS sequence"/>
</dbReference>
<accession>A0A846HIM6</accession>
<organism evidence="2 3">
    <name type="scientific">Hassallia byssoidea VB512170</name>
    <dbReference type="NCBI Taxonomy" id="1304833"/>
    <lineage>
        <taxon>Bacteria</taxon>
        <taxon>Bacillati</taxon>
        <taxon>Cyanobacteriota</taxon>
        <taxon>Cyanophyceae</taxon>
        <taxon>Nostocales</taxon>
        <taxon>Tolypothrichaceae</taxon>
        <taxon>Hassallia</taxon>
    </lineage>
</organism>
<evidence type="ECO:0000313" key="2">
    <source>
        <dbReference type="EMBL" id="NEU77195.1"/>
    </source>
</evidence>
<reference evidence="2 3" key="1">
    <citation type="journal article" date="2015" name="Genome Announc.">
        <title>Draft Genome Sequence of Cyanobacterium Hassallia byssoidea Strain VB512170, Isolated from Monuments in India.</title>
        <authorList>
            <person name="Singh D."/>
            <person name="Chandrababunaidu M.M."/>
            <person name="Panda A."/>
            <person name="Sen D."/>
            <person name="Bhattacharyya S."/>
            <person name="Adhikary S.P."/>
            <person name="Tripathy S."/>
        </authorList>
    </citation>
    <scope>NUCLEOTIDE SEQUENCE [LARGE SCALE GENOMIC DNA]</scope>
    <source>
        <strain evidence="2 3">VB512170</strain>
    </source>
</reference>
<protein>
    <submittedName>
        <fullName evidence="2">Cupin domain-containing protein</fullName>
    </submittedName>
</protein>
<name>A0A846HIM6_9CYAN</name>
<dbReference type="SUPFAM" id="SSF51197">
    <property type="entry name" value="Clavaminate synthase-like"/>
    <property type="match status" value="1"/>
</dbReference>
<evidence type="ECO:0000313" key="3">
    <source>
        <dbReference type="Proteomes" id="UP000031549"/>
    </source>
</evidence>
<dbReference type="AlphaFoldDB" id="A0A846HIM6"/>
<gene>
    <name evidence="2" type="ORF">PI95_033050</name>
</gene>
<keyword evidence="3" id="KW-1185">Reference proteome</keyword>
<dbReference type="InterPro" id="IPR005123">
    <property type="entry name" value="Oxoglu/Fe-dep_dioxygenase_dom"/>
</dbReference>